<dbReference type="PANTHER" id="PTHR11088">
    <property type="entry name" value="TRNA DIMETHYLALLYLTRANSFERASE"/>
    <property type="match status" value="1"/>
</dbReference>
<name>A0A1N6IIU3_9PROT</name>
<dbReference type="EMBL" id="FSRO01000001">
    <property type="protein sequence ID" value="SIO31970.1"/>
    <property type="molecule type" value="Genomic_DNA"/>
</dbReference>
<comment type="catalytic activity">
    <reaction evidence="9 10 11">
        <text>adenosine(37) in tRNA + dimethylallyl diphosphate = N(6)-dimethylallyladenosine(37) in tRNA + diphosphate</text>
        <dbReference type="Rhea" id="RHEA:26482"/>
        <dbReference type="Rhea" id="RHEA-COMP:10162"/>
        <dbReference type="Rhea" id="RHEA-COMP:10375"/>
        <dbReference type="ChEBI" id="CHEBI:33019"/>
        <dbReference type="ChEBI" id="CHEBI:57623"/>
        <dbReference type="ChEBI" id="CHEBI:74411"/>
        <dbReference type="ChEBI" id="CHEBI:74415"/>
        <dbReference type="EC" id="2.5.1.75"/>
    </reaction>
</comment>
<comment type="subunit">
    <text evidence="10">Monomer.</text>
</comment>
<keyword evidence="8 10" id="KW-0460">Magnesium</keyword>
<dbReference type="Proteomes" id="UP000185062">
    <property type="component" value="Unassembled WGS sequence"/>
</dbReference>
<dbReference type="STRING" id="44575.SAMN05216419_10302"/>
<dbReference type="GO" id="GO:0005524">
    <property type="term" value="F:ATP binding"/>
    <property type="evidence" value="ECO:0007669"/>
    <property type="project" value="UniProtKB-UniRule"/>
</dbReference>
<comment type="similarity">
    <text evidence="3 10 13">Belongs to the IPP transferase family.</text>
</comment>
<feature type="region of interest" description="Interaction with substrate tRNA" evidence="10">
    <location>
        <begin position="172"/>
        <end position="176"/>
    </location>
</feature>
<comment type="function">
    <text evidence="2 10 12">Catalyzes the transfer of a dimethylallyl group onto the adenine at position 37 in tRNAs that read codons beginning with uridine, leading to the formation of N6-(dimethylallyl)adenosine (i(6)A).</text>
</comment>
<evidence type="ECO:0000256" key="8">
    <source>
        <dbReference type="ARBA" id="ARBA00022842"/>
    </source>
</evidence>
<organism evidence="14 15">
    <name type="scientific">Nitrosomonas cryotolerans ATCC 49181</name>
    <dbReference type="NCBI Taxonomy" id="1131553"/>
    <lineage>
        <taxon>Bacteria</taxon>
        <taxon>Pseudomonadati</taxon>
        <taxon>Pseudomonadota</taxon>
        <taxon>Betaproteobacteria</taxon>
        <taxon>Nitrosomonadales</taxon>
        <taxon>Nitrosomonadaceae</taxon>
        <taxon>Nitrosomonas</taxon>
    </lineage>
</organism>
<dbReference type="NCBIfam" id="TIGR00174">
    <property type="entry name" value="miaA"/>
    <property type="match status" value="1"/>
</dbReference>
<protein>
    <recommendedName>
        <fullName evidence="10">tRNA dimethylallyltransferase</fullName>
        <ecNumber evidence="10">2.5.1.75</ecNumber>
    </recommendedName>
    <alternativeName>
        <fullName evidence="10">Dimethylallyl diphosphate:tRNA dimethylallyltransferase</fullName>
        <shortName evidence="10">DMAPP:tRNA dimethylallyltransferase</shortName>
        <shortName evidence="10">DMATase</shortName>
    </alternativeName>
    <alternativeName>
        <fullName evidence="10">Isopentenyl-diphosphate:tRNA isopentenyltransferase</fullName>
        <shortName evidence="10">IPP transferase</shortName>
        <shortName evidence="10">IPPT</shortName>
        <shortName evidence="10">IPTase</shortName>
    </alternativeName>
</protein>
<evidence type="ECO:0000256" key="5">
    <source>
        <dbReference type="ARBA" id="ARBA00022694"/>
    </source>
</evidence>
<dbReference type="Pfam" id="PF01715">
    <property type="entry name" value="IPPT"/>
    <property type="match status" value="1"/>
</dbReference>
<feature type="binding site" evidence="10">
    <location>
        <begin position="23"/>
        <end position="30"/>
    </location>
    <ligand>
        <name>ATP</name>
        <dbReference type="ChEBI" id="CHEBI:30616"/>
    </ligand>
</feature>
<accession>A0A1N6IIU3</accession>
<evidence type="ECO:0000256" key="13">
    <source>
        <dbReference type="RuleBase" id="RU003785"/>
    </source>
</evidence>
<dbReference type="InterPro" id="IPR039657">
    <property type="entry name" value="Dimethylallyltransferase"/>
</dbReference>
<dbReference type="Gene3D" id="3.40.50.300">
    <property type="entry name" value="P-loop containing nucleotide triphosphate hydrolases"/>
    <property type="match status" value="1"/>
</dbReference>
<proteinExistence type="inferred from homology"/>
<evidence type="ECO:0000256" key="3">
    <source>
        <dbReference type="ARBA" id="ARBA00005842"/>
    </source>
</evidence>
<reference evidence="14 15" key="1">
    <citation type="submission" date="2016-12" db="EMBL/GenBank/DDBJ databases">
        <authorList>
            <person name="Song W.-J."/>
            <person name="Kurnit D.M."/>
        </authorList>
    </citation>
    <scope>NUCLEOTIDE SEQUENCE [LARGE SCALE GENOMIC DNA]</scope>
    <source>
        <strain evidence="14 15">ATCC 49181</strain>
    </source>
</reference>
<dbReference type="InterPro" id="IPR018022">
    <property type="entry name" value="IPT"/>
</dbReference>
<dbReference type="SUPFAM" id="SSF52540">
    <property type="entry name" value="P-loop containing nucleoside triphosphate hydrolases"/>
    <property type="match status" value="2"/>
</dbReference>
<evidence type="ECO:0000256" key="6">
    <source>
        <dbReference type="ARBA" id="ARBA00022741"/>
    </source>
</evidence>
<dbReference type="HAMAP" id="MF_00185">
    <property type="entry name" value="IPP_trans"/>
    <property type="match status" value="1"/>
</dbReference>
<comment type="cofactor">
    <cofactor evidence="1 10">
        <name>Mg(2+)</name>
        <dbReference type="ChEBI" id="CHEBI:18420"/>
    </cofactor>
</comment>
<sequence length="327" mass="36923">MTLGAPYQSSDSTGLPPAIFLMGPTTSGKSNIAMEIAKYFPVEIISVDSAQIYQHMDIGTAKPDAASLTKVPHHLISLIKPDERYSAAQFREDALTIMHQITQRRRIPLLAGGTMLYFHTLQAGLSILPPANRDLRVIIENSAKDYGWPAMHTKLNELDPVSAARIKPTDSQRIQRALEVCYLTEKPMSEILQRPSKINLPYRIINITLIPNDRSVLHQRIAQRFEVMMEKGLIAEVQSIREQFQIDSAFPSMRCVGYRQALLYLDNQIGLTEMHAMSLAATRQLAKRQLTWLRGMQGEEFVRFDCLAKNLTEQVISFLQEAELKAT</sequence>
<evidence type="ECO:0000313" key="14">
    <source>
        <dbReference type="EMBL" id="SIO31970.1"/>
    </source>
</evidence>
<evidence type="ECO:0000256" key="4">
    <source>
        <dbReference type="ARBA" id="ARBA00022679"/>
    </source>
</evidence>
<evidence type="ECO:0000256" key="12">
    <source>
        <dbReference type="RuleBase" id="RU003784"/>
    </source>
</evidence>
<evidence type="ECO:0000256" key="11">
    <source>
        <dbReference type="RuleBase" id="RU003783"/>
    </source>
</evidence>
<keyword evidence="7 10" id="KW-0067">ATP-binding</keyword>
<evidence type="ECO:0000256" key="1">
    <source>
        <dbReference type="ARBA" id="ARBA00001946"/>
    </source>
</evidence>
<evidence type="ECO:0000256" key="7">
    <source>
        <dbReference type="ARBA" id="ARBA00022840"/>
    </source>
</evidence>
<evidence type="ECO:0000313" key="15">
    <source>
        <dbReference type="Proteomes" id="UP000185062"/>
    </source>
</evidence>
<evidence type="ECO:0000256" key="10">
    <source>
        <dbReference type="HAMAP-Rule" id="MF_00185"/>
    </source>
</evidence>
<dbReference type="EC" id="2.5.1.75" evidence="10"/>
<evidence type="ECO:0000256" key="2">
    <source>
        <dbReference type="ARBA" id="ARBA00003213"/>
    </source>
</evidence>
<dbReference type="Gene3D" id="1.10.20.140">
    <property type="match status" value="1"/>
</dbReference>
<dbReference type="eggNOG" id="COG0324">
    <property type="taxonomic scope" value="Bacteria"/>
</dbReference>
<dbReference type="GO" id="GO:0006400">
    <property type="term" value="P:tRNA modification"/>
    <property type="evidence" value="ECO:0007669"/>
    <property type="project" value="TreeGrafter"/>
</dbReference>
<keyword evidence="6 10" id="KW-0547">Nucleotide-binding</keyword>
<keyword evidence="15" id="KW-1185">Reference proteome</keyword>
<dbReference type="GO" id="GO:0052381">
    <property type="term" value="F:tRNA dimethylallyltransferase activity"/>
    <property type="evidence" value="ECO:0007669"/>
    <property type="project" value="UniProtKB-UniRule"/>
</dbReference>
<feature type="site" description="Interaction with substrate tRNA" evidence="10">
    <location>
        <position position="136"/>
    </location>
</feature>
<dbReference type="PANTHER" id="PTHR11088:SF60">
    <property type="entry name" value="TRNA DIMETHYLALLYLTRANSFERASE"/>
    <property type="match status" value="1"/>
</dbReference>
<feature type="site" description="Interaction with substrate tRNA" evidence="10">
    <location>
        <position position="114"/>
    </location>
</feature>
<feature type="region of interest" description="Interaction with substrate tRNA" evidence="10">
    <location>
        <begin position="254"/>
        <end position="259"/>
    </location>
</feature>
<evidence type="ECO:0000256" key="9">
    <source>
        <dbReference type="ARBA" id="ARBA00049563"/>
    </source>
</evidence>
<feature type="binding site" evidence="10">
    <location>
        <begin position="25"/>
        <end position="30"/>
    </location>
    <ligand>
        <name>substrate</name>
    </ligand>
</feature>
<keyword evidence="4 10" id="KW-0808">Transferase</keyword>
<feature type="region of interest" description="Interaction with substrate tRNA" evidence="10">
    <location>
        <begin position="48"/>
        <end position="51"/>
    </location>
</feature>
<comment type="caution">
    <text evidence="10">Lacks conserved residue(s) required for the propagation of feature annotation.</text>
</comment>
<gene>
    <name evidence="10" type="primary">miaA</name>
    <name evidence="14" type="ORF">SAMN02743940_1848</name>
</gene>
<keyword evidence="5 10" id="KW-0819">tRNA processing</keyword>
<dbReference type="AlphaFoldDB" id="A0A1N6IIU3"/>
<dbReference type="InterPro" id="IPR027417">
    <property type="entry name" value="P-loop_NTPase"/>
</dbReference>